<accession>A0ABP4QLU3</accession>
<dbReference type="EMBL" id="BAAAOS010000064">
    <property type="protein sequence ID" value="GAA1615561.1"/>
    <property type="molecule type" value="Genomic_DNA"/>
</dbReference>
<dbReference type="SUPFAM" id="SSF50475">
    <property type="entry name" value="FMN-binding split barrel"/>
    <property type="match status" value="1"/>
</dbReference>
<organism evidence="1 2">
    <name type="scientific">Kribbella sancticallisti</name>
    <dbReference type="NCBI Taxonomy" id="460087"/>
    <lineage>
        <taxon>Bacteria</taxon>
        <taxon>Bacillati</taxon>
        <taxon>Actinomycetota</taxon>
        <taxon>Actinomycetes</taxon>
        <taxon>Propionibacteriales</taxon>
        <taxon>Kribbellaceae</taxon>
        <taxon>Kribbella</taxon>
    </lineage>
</organism>
<evidence type="ECO:0000313" key="1">
    <source>
        <dbReference type="EMBL" id="GAA1615561.1"/>
    </source>
</evidence>
<dbReference type="Proteomes" id="UP001500393">
    <property type="component" value="Unassembled WGS sequence"/>
</dbReference>
<sequence length="160" mass="17210">MSVQHPAEPATAEFTLAPEPTGGRSLIELDPAEAFELLAGAGYGRIVFSHHALPAIRPVNHFVSDGQIIIRSRLSATVAGATGTVVAYEADDLDPLRRLGWSVVVTGIARTIDDPARVARYEQALRPWVELPMDVVIAIQPEIITGYRLVETSAGSDVTR</sequence>
<dbReference type="InterPro" id="IPR024747">
    <property type="entry name" value="Pyridox_Oxase-rel"/>
</dbReference>
<gene>
    <name evidence="1" type="ORF">GCM10009789_82040</name>
</gene>
<name>A0ABP4QLU3_9ACTN</name>
<dbReference type="RefSeq" id="WP_344222184.1">
    <property type="nucleotide sequence ID" value="NZ_BAAAOS010000064.1"/>
</dbReference>
<evidence type="ECO:0000313" key="2">
    <source>
        <dbReference type="Proteomes" id="UP001500393"/>
    </source>
</evidence>
<proteinExistence type="predicted"/>
<keyword evidence="2" id="KW-1185">Reference proteome</keyword>
<dbReference type="Pfam" id="PF12900">
    <property type="entry name" value="Pyridox_ox_2"/>
    <property type="match status" value="1"/>
</dbReference>
<dbReference type="InterPro" id="IPR012349">
    <property type="entry name" value="Split_barrel_FMN-bd"/>
</dbReference>
<dbReference type="Gene3D" id="2.30.110.10">
    <property type="entry name" value="Electron Transport, Fmn-binding Protein, Chain A"/>
    <property type="match status" value="1"/>
</dbReference>
<reference evidence="2" key="1">
    <citation type="journal article" date="2019" name="Int. J. Syst. Evol. Microbiol.">
        <title>The Global Catalogue of Microorganisms (GCM) 10K type strain sequencing project: providing services to taxonomists for standard genome sequencing and annotation.</title>
        <authorList>
            <consortium name="The Broad Institute Genomics Platform"/>
            <consortium name="The Broad Institute Genome Sequencing Center for Infectious Disease"/>
            <person name="Wu L."/>
            <person name="Ma J."/>
        </authorList>
    </citation>
    <scope>NUCLEOTIDE SEQUENCE [LARGE SCALE GENOMIC DNA]</scope>
    <source>
        <strain evidence="2">JCM 14969</strain>
    </source>
</reference>
<comment type="caution">
    <text evidence="1">The sequence shown here is derived from an EMBL/GenBank/DDBJ whole genome shotgun (WGS) entry which is preliminary data.</text>
</comment>
<protein>
    <submittedName>
        <fullName evidence="1">Pyridoxamine 5'-phosphate oxidase family protein</fullName>
    </submittedName>
</protein>